<evidence type="ECO:0000313" key="5">
    <source>
        <dbReference type="Proteomes" id="UP001141434"/>
    </source>
</evidence>
<feature type="active site" description="Nucleophile" evidence="1">
    <location>
        <position position="316"/>
    </location>
</feature>
<proteinExistence type="predicted"/>
<dbReference type="Proteomes" id="UP001141434">
    <property type="component" value="Unassembled WGS sequence"/>
</dbReference>
<dbReference type="OrthoDB" id="47785at2759"/>
<dbReference type="PANTHER" id="PTHR12415">
    <property type="entry name" value="TYROSYL-DNA PHOSPHODIESTERASE 1"/>
    <property type="match status" value="1"/>
</dbReference>
<organism evidence="4 5">
    <name type="scientific">Penicillium alfredii</name>
    <dbReference type="NCBI Taxonomy" id="1506179"/>
    <lineage>
        <taxon>Eukaryota</taxon>
        <taxon>Fungi</taxon>
        <taxon>Dikarya</taxon>
        <taxon>Ascomycota</taxon>
        <taxon>Pezizomycotina</taxon>
        <taxon>Eurotiomycetes</taxon>
        <taxon>Eurotiomycetidae</taxon>
        <taxon>Eurotiales</taxon>
        <taxon>Aspergillaceae</taxon>
        <taxon>Penicillium</taxon>
    </lineage>
</organism>
<dbReference type="GO" id="GO:0005634">
    <property type="term" value="C:nucleus"/>
    <property type="evidence" value="ECO:0007669"/>
    <property type="project" value="InterPro"/>
</dbReference>
<accession>A0A9W9F2E8</accession>
<evidence type="ECO:0000256" key="3">
    <source>
        <dbReference type="SAM" id="MobiDB-lite"/>
    </source>
</evidence>
<dbReference type="GO" id="GO:0003697">
    <property type="term" value="F:single-stranded DNA binding"/>
    <property type="evidence" value="ECO:0007669"/>
    <property type="project" value="TreeGrafter"/>
</dbReference>
<dbReference type="SUPFAM" id="SSF56024">
    <property type="entry name" value="Phospholipase D/nuclease"/>
    <property type="match status" value="2"/>
</dbReference>
<dbReference type="InterPro" id="IPR010347">
    <property type="entry name" value="Tdp1"/>
</dbReference>
<dbReference type="GO" id="GO:0017005">
    <property type="term" value="F:3'-tyrosyl-DNA phosphodiesterase activity"/>
    <property type="evidence" value="ECO:0007669"/>
    <property type="project" value="TreeGrafter"/>
</dbReference>
<feature type="compositionally biased region" description="Polar residues" evidence="3">
    <location>
        <begin position="25"/>
        <end position="36"/>
    </location>
</feature>
<feature type="compositionally biased region" description="Low complexity" evidence="3">
    <location>
        <begin position="176"/>
        <end position="187"/>
    </location>
</feature>
<dbReference type="SMART" id="SM00726">
    <property type="entry name" value="UIM"/>
    <property type="match status" value="2"/>
</dbReference>
<dbReference type="PROSITE" id="PS50330">
    <property type="entry name" value="UIM"/>
    <property type="match status" value="1"/>
</dbReference>
<gene>
    <name evidence="4" type="ORF">NUU61_007230</name>
</gene>
<feature type="compositionally biased region" description="Acidic residues" evidence="3">
    <location>
        <begin position="70"/>
        <end position="81"/>
    </location>
</feature>
<evidence type="ECO:0000313" key="4">
    <source>
        <dbReference type="EMBL" id="KAJ5092360.1"/>
    </source>
</evidence>
<dbReference type="EMBL" id="JAPMSZ010000009">
    <property type="protein sequence ID" value="KAJ5092360.1"/>
    <property type="molecule type" value="Genomic_DNA"/>
</dbReference>
<evidence type="ECO:0000256" key="1">
    <source>
        <dbReference type="PIRSR" id="PIRSR610347-1"/>
    </source>
</evidence>
<feature type="region of interest" description="Disordered" evidence="3">
    <location>
        <begin position="148"/>
        <end position="188"/>
    </location>
</feature>
<feature type="compositionally biased region" description="Polar residues" evidence="3">
    <location>
        <begin position="602"/>
        <end position="611"/>
    </location>
</feature>
<dbReference type="GeneID" id="81396924"/>
<dbReference type="AlphaFoldDB" id="A0A9W9F2E8"/>
<comment type="caution">
    <text evidence="4">The sequence shown here is derived from an EMBL/GenBank/DDBJ whole genome shotgun (WGS) entry which is preliminary data.</text>
</comment>
<dbReference type="PANTHER" id="PTHR12415:SF4">
    <property type="entry name" value="TYROSYL-DNA PHOSPHODIESTERASE DOMAIN-CONTAINING PROTEIN"/>
    <property type="match status" value="1"/>
</dbReference>
<dbReference type="InterPro" id="IPR003903">
    <property type="entry name" value="UIM_dom"/>
</dbReference>
<feature type="compositionally biased region" description="Basic and acidic residues" evidence="3">
    <location>
        <begin position="618"/>
        <end position="638"/>
    </location>
</feature>
<reference evidence="4" key="2">
    <citation type="journal article" date="2023" name="IMA Fungus">
        <title>Comparative genomic study of the Penicillium genus elucidates a diverse pangenome and 15 lateral gene transfer events.</title>
        <authorList>
            <person name="Petersen C."/>
            <person name="Sorensen T."/>
            <person name="Nielsen M.R."/>
            <person name="Sondergaard T.E."/>
            <person name="Sorensen J.L."/>
            <person name="Fitzpatrick D.A."/>
            <person name="Frisvad J.C."/>
            <person name="Nielsen K.L."/>
        </authorList>
    </citation>
    <scope>NUCLEOTIDE SEQUENCE</scope>
    <source>
        <strain evidence="4">IBT 34128</strain>
    </source>
</reference>
<sequence>MDLDDLDDPALKAAIEASLQDVQIRTNSGDLSSRNPQGRGGFVDLTADSDNDSEVQELFPKSKSVVGSETDNEAEQEGEDEELKRALALSMEGITQKDDVSEVSPVTAVSPTTSSIFQGKSKPSTSLGIFGLNRKQMEEERLARLAKRKAENGVSPPPSQPALKAPKLDLPQRAHSATSNSSFGASSQTVGPLGNVCNHPATNSPQTNIRPTSIPVIQWPFGAVKKTVVPKFPRQGNDITVEEVLQRHDLELAVLSSFLWDMEWLFSKLETRKTRFLLVMQAKDQLTKNQYKQETADMPNLRLCFPPMDGAYGQSHFNRLGENNLMENSVFLIDLPKKTQDGPDDSTDFYEDLVYFLRASTVDEGVIAKLDNFDFSKTARYAFVHTIGGATNPGESWRRTGYSGLGRAVTRLGLRSFSPINIDFITSSVGSLNDGFLRAIYLACKGDDGLTEYNMRNTRASAARNQPETQKEMMLNISQEWRSRFHVYFPSDSTVRSSHTRPELTAGTICFQSKWWEGEKFPRHVMRDCESERGVLMHNKIIFVWPSEPIMMPNDTQCKGWAYVGSANLSESAWGRLVKDRATGQPKMNCRNWECGVIVPVTNPTPSANEAQRQRQQQSEELKNDQAPHDLPQREPKPGHLPAEIFRDIVPVPMNLPAAELRDGREPWFFMG</sequence>
<keyword evidence="5" id="KW-1185">Reference proteome</keyword>
<dbReference type="Gene3D" id="3.30.870.10">
    <property type="entry name" value="Endonuclease Chain A"/>
    <property type="match status" value="3"/>
</dbReference>
<evidence type="ECO:0008006" key="6">
    <source>
        <dbReference type="Google" id="ProtNLM"/>
    </source>
</evidence>
<evidence type="ECO:0000256" key="2">
    <source>
        <dbReference type="PIRSR" id="PIRSR610347-3"/>
    </source>
</evidence>
<name>A0A9W9F2E8_9EURO</name>
<dbReference type="GO" id="GO:0006281">
    <property type="term" value="P:DNA repair"/>
    <property type="evidence" value="ECO:0007669"/>
    <property type="project" value="InterPro"/>
</dbReference>
<feature type="region of interest" description="Disordered" evidence="3">
    <location>
        <begin position="25"/>
        <end position="81"/>
    </location>
</feature>
<reference evidence="4" key="1">
    <citation type="submission" date="2022-11" db="EMBL/GenBank/DDBJ databases">
        <authorList>
            <person name="Petersen C."/>
        </authorList>
    </citation>
    <scope>NUCLEOTIDE SEQUENCE</scope>
    <source>
        <strain evidence="4">IBT 34128</strain>
    </source>
</reference>
<feature type="site" description="Interaction with DNA" evidence="2">
    <location>
        <position position="570"/>
    </location>
</feature>
<dbReference type="Pfam" id="PF06087">
    <property type="entry name" value="Tyr-DNA_phospho"/>
    <property type="match status" value="2"/>
</dbReference>
<protein>
    <recommendedName>
        <fullName evidence="6">PLD phosphodiesterase domain-containing protein</fullName>
    </recommendedName>
</protein>
<feature type="region of interest" description="Disordered" evidence="3">
    <location>
        <begin position="601"/>
        <end position="641"/>
    </location>
</feature>
<dbReference type="Pfam" id="PF02809">
    <property type="entry name" value="UIM"/>
    <property type="match status" value="2"/>
</dbReference>
<dbReference type="RefSeq" id="XP_056510555.1">
    <property type="nucleotide sequence ID" value="XM_056657755.1"/>
</dbReference>
<dbReference type="GO" id="GO:0003690">
    <property type="term" value="F:double-stranded DNA binding"/>
    <property type="evidence" value="ECO:0007669"/>
    <property type="project" value="TreeGrafter"/>
</dbReference>